<sequence length="127" mass="14432">MVAHLFSKAAVVAPLASVFVLFTVTANGVTHIVGDSIWSIPPTNDFYQKWSSSRAFHPGDILYFEFESGMYQVMRVNNWEHDICEANVAVPLGKVYTEGPAWVPLDTEDYYYYHTLDNGYYMSFAET</sequence>
<dbReference type="PANTHER" id="PTHR33021:SF288">
    <property type="entry name" value="OS03G0648500 PROTEIN"/>
    <property type="match status" value="1"/>
</dbReference>
<dbReference type="AlphaFoldDB" id="A0A5N6Q7C9"/>
<keyword evidence="3" id="KW-1185">Reference proteome</keyword>
<gene>
    <name evidence="2" type="ORF">E3N88_03052</name>
</gene>
<evidence type="ECO:0000313" key="3">
    <source>
        <dbReference type="Proteomes" id="UP000326396"/>
    </source>
</evidence>
<dbReference type="SUPFAM" id="SSF49503">
    <property type="entry name" value="Cupredoxins"/>
    <property type="match status" value="1"/>
</dbReference>
<dbReference type="Pfam" id="PF02298">
    <property type="entry name" value="Cu_bind_like"/>
    <property type="match status" value="1"/>
</dbReference>
<dbReference type="Gene3D" id="2.60.40.420">
    <property type="entry name" value="Cupredoxins - blue copper proteins"/>
    <property type="match status" value="1"/>
</dbReference>
<proteinExistence type="predicted"/>
<name>A0A5N6Q7C9_9ASTR</name>
<dbReference type="PROSITE" id="PS51485">
    <property type="entry name" value="PHYTOCYANIN"/>
    <property type="match status" value="1"/>
</dbReference>
<accession>A0A5N6Q7C9</accession>
<reference evidence="2 3" key="1">
    <citation type="submission" date="2019-05" db="EMBL/GenBank/DDBJ databases">
        <title>Mikania micrantha, genome provides insights into the molecular mechanism of rapid growth.</title>
        <authorList>
            <person name="Liu B."/>
        </authorList>
    </citation>
    <scope>NUCLEOTIDE SEQUENCE [LARGE SCALE GENOMIC DNA]</scope>
    <source>
        <strain evidence="2">NLD-2019</strain>
        <tissue evidence="2">Leaf</tissue>
    </source>
</reference>
<dbReference type="InterPro" id="IPR039391">
    <property type="entry name" value="Phytocyanin-like"/>
</dbReference>
<dbReference type="EMBL" id="SZYD01000001">
    <property type="protein sequence ID" value="KAD7479916.1"/>
    <property type="molecule type" value="Genomic_DNA"/>
</dbReference>
<dbReference type="Proteomes" id="UP000326396">
    <property type="component" value="Linkage Group LG1"/>
</dbReference>
<evidence type="ECO:0000313" key="2">
    <source>
        <dbReference type="EMBL" id="KAD7479916.1"/>
    </source>
</evidence>
<dbReference type="OrthoDB" id="2015260at2759"/>
<dbReference type="GO" id="GO:0005886">
    <property type="term" value="C:plasma membrane"/>
    <property type="evidence" value="ECO:0007669"/>
    <property type="project" value="TreeGrafter"/>
</dbReference>
<protein>
    <recommendedName>
        <fullName evidence="1">Phytocyanin domain-containing protein</fullName>
    </recommendedName>
</protein>
<dbReference type="InterPro" id="IPR003245">
    <property type="entry name" value="Phytocyanin_dom"/>
</dbReference>
<dbReference type="PANTHER" id="PTHR33021">
    <property type="entry name" value="BLUE COPPER PROTEIN"/>
    <property type="match status" value="1"/>
</dbReference>
<dbReference type="GO" id="GO:0009055">
    <property type="term" value="F:electron transfer activity"/>
    <property type="evidence" value="ECO:0007669"/>
    <property type="project" value="InterPro"/>
</dbReference>
<evidence type="ECO:0000259" key="1">
    <source>
        <dbReference type="PROSITE" id="PS51485"/>
    </source>
</evidence>
<feature type="domain" description="Phytocyanin" evidence="1">
    <location>
        <begin position="29"/>
        <end position="127"/>
    </location>
</feature>
<organism evidence="2 3">
    <name type="scientific">Mikania micrantha</name>
    <name type="common">bitter vine</name>
    <dbReference type="NCBI Taxonomy" id="192012"/>
    <lineage>
        <taxon>Eukaryota</taxon>
        <taxon>Viridiplantae</taxon>
        <taxon>Streptophyta</taxon>
        <taxon>Embryophyta</taxon>
        <taxon>Tracheophyta</taxon>
        <taxon>Spermatophyta</taxon>
        <taxon>Magnoliopsida</taxon>
        <taxon>eudicotyledons</taxon>
        <taxon>Gunneridae</taxon>
        <taxon>Pentapetalae</taxon>
        <taxon>asterids</taxon>
        <taxon>campanulids</taxon>
        <taxon>Asterales</taxon>
        <taxon>Asteraceae</taxon>
        <taxon>Asteroideae</taxon>
        <taxon>Heliantheae alliance</taxon>
        <taxon>Eupatorieae</taxon>
        <taxon>Mikania</taxon>
    </lineage>
</organism>
<comment type="caution">
    <text evidence="2">The sequence shown here is derived from an EMBL/GenBank/DDBJ whole genome shotgun (WGS) entry which is preliminary data.</text>
</comment>
<dbReference type="InterPro" id="IPR008972">
    <property type="entry name" value="Cupredoxin"/>
</dbReference>